<dbReference type="CDD" id="cd01948">
    <property type="entry name" value="EAL"/>
    <property type="match status" value="1"/>
</dbReference>
<protein>
    <recommendedName>
        <fullName evidence="7">EAL domain-containing protein</fullName>
    </recommendedName>
</protein>
<dbReference type="Pfam" id="PF07696">
    <property type="entry name" value="7TMR-DISMED2"/>
    <property type="match status" value="1"/>
</dbReference>
<feature type="domain" description="PAC" evidence="2">
    <location>
        <begin position="456"/>
        <end position="506"/>
    </location>
</feature>
<dbReference type="InterPro" id="IPR000014">
    <property type="entry name" value="PAS"/>
</dbReference>
<dbReference type="InterPro" id="IPR011623">
    <property type="entry name" value="7TMR_DISM_rcpt_extracell_dom1"/>
</dbReference>
<dbReference type="Gene3D" id="3.20.20.450">
    <property type="entry name" value="EAL domain"/>
    <property type="match status" value="1"/>
</dbReference>
<gene>
    <name evidence="5" type="ORF">GCM10009114_18020</name>
</gene>
<evidence type="ECO:0000313" key="6">
    <source>
        <dbReference type="Proteomes" id="UP001500359"/>
    </source>
</evidence>
<feature type="domain" description="EAL" evidence="3">
    <location>
        <begin position="682"/>
        <end position="936"/>
    </location>
</feature>
<keyword evidence="1" id="KW-0812">Transmembrane</keyword>
<keyword evidence="6" id="KW-1185">Reference proteome</keyword>
<dbReference type="InterPro" id="IPR011622">
    <property type="entry name" value="7TMR_DISM_rcpt_extracell_dom2"/>
</dbReference>
<dbReference type="SUPFAM" id="SSF141868">
    <property type="entry name" value="EAL domain-like"/>
    <property type="match status" value="1"/>
</dbReference>
<dbReference type="Gene3D" id="2.60.40.2380">
    <property type="match status" value="1"/>
</dbReference>
<dbReference type="InterPro" id="IPR043128">
    <property type="entry name" value="Rev_trsase/Diguanyl_cyclase"/>
</dbReference>
<dbReference type="Pfam" id="PF13426">
    <property type="entry name" value="PAS_9"/>
    <property type="match status" value="1"/>
</dbReference>
<accession>A0ABN1LIX7</accession>
<dbReference type="InterPro" id="IPR001633">
    <property type="entry name" value="EAL_dom"/>
</dbReference>
<dbReference type="PANTHER" id="PTHR44757:SF2">
    <property type="entry name" value="BIOFILM ARCHITECTURE MAINTENANCE PROTEIN MBAA"/>
    <property type="match status" value="1"/>
</dbReference>
<dbReference type="CDD" id="cd01949">
    <property type="entry name" value="GGDEF"/>
    <property type="match status" value="1"/>
</dbReference>
<feature type="domain" description="GGDEF" evidence="4">
    <location>
        <begin position="538"/>
        <end position="671"/>
    </location>
</feature>
<dbReference type="SUPFAM" id="SSF55785">
    <property type="entry name" value="PYP-like sensor domain (PAS domain)"/>
    <property type="match status" value="1"/>
</dbReference>
<feature type="transmembrane region" description="Helical" evidence="1">
    <location>
        <begin position="345"/>
        <end position="363"/>
    </location>
</feature>
<keyword evidence="1" id="KW-0472">Membrane</keyword>
<dbReference type="Pfam" id="PF00563">
    <property type="entry name" value="EAL"/>
    <property type="match status" value="1"/>
</dbReference>
<dbReference type="PROSITE" id="PS50883">
    <property type="entry name" value="EAL"/>
    <property type="match status" value="1"/>
</dbReference>
<dbReference type="InterPro" id="IPR029787">
    <property type="entry name" value="Nucleotide_cyclase"/>
</dbReference>
<organism evidence="5 6">
    <name type="scientific">Aliiglaciecola litoralis</name>
    <dbReference type="NCBI Taxonomy" id="582857"/>
    <lineage>
        <taxon>Bacteria</taxon>
        <taxon>Pseudomonadati</taxon>
        <taxon>Pseudomonadota</taxon>
        <taxon>Gammaproteobacteria</taxon>
        <taxon>Alteromonadales</taxon>
        <taxon>Alteromonadaceae</taxon>
        <taxon>Aliiglaciecola</taxon>
    </lineage>
</organism>
<evidence type="ECO:0008006" key="7">
    <source>
        <dbReference type="Google" id="ProtNLM"/>
    </source>
</evidence>
<dbReference type="SMART" id="SM00267">
    <property type="entry name" value="GGDEF"/>
    <property type="match status" value="1"/>
</dbReference>
<evidence type="ECO:0000313" key="5">
    <source>
        <dbReference type="EMBL" id="GAA0856369.1"/>
    </source>
</evidence>
<dbReference type="Pfam" id="PF00990">
    <property type="entry name" value="GGDEF"/>
    <property type="match status" value="1"/>
</dbReference>
<dbReference type="CDD" id="cd00130">
    <property type="entry name" value="PAS"/>
    <property type="match status" value="1"/>
</dbReference>
<sequence>MNAQNSGDLQTVLVDDSTEQVALLNHMEFVRTPQRMQLSQIQHATNWTIERKNVPLTKKQALWSRFSVDYLGNQPATFAVVINNPSIDYLDAYVLDDKGRILGSFLVGSKRDTVLQSNLHRNFVLPIELLPGQKKQIYMRIRDDGPAAYSVELWRDSARVIQEQYHSMFISLVSGALVMLFCYFLLTYMMLRSPIRFWFAIANFGLLLLFLAIQGTLSQVTGLGAYSSSVISVLIAIIILAAAKVCHAMLANVPMLWRFMSYLLAIGLLAIAPILDSYWQIVISSVLTTIAVLLHLSLAVIYQNRQHNTPNRLYALGWLVISATAMLNVSLYLSGTHSSLEMDVTISGIMMLGLLLIAAAIASHEKSVAFVQQVHQQNLIDNLHHFYDLFRNSAEGLYTSTKQGKLVTTNPAMASLFGYQDETQMLEEVQDTSQLYANPSERELLLKEIYQNGKALGKEIKGLRRDGSEFWFCISVQLTRDTQEDLFFGSIFDITEKKQSNISLEYLATHDSLTGVYNRREFEQKLRDAIRHSKQLKQELILLYMDLDQFKLVNDTCGHKAGDALIKQLSQLLNDEVMGKGLLARLGGDEFGVILEGDNADFAMEIAYRMLKVIEQYRFNWENHIFAMGISIGVAQWNDQVDTPEQLLSMADAACYAAKEQGRNQVHQYSNEDHKTKRYENELEWVSQLTNALEQDRFCLYYQHYYPLSKVADGHHYEILLRMLDEQDNIIPPSVFLSAAERYGLTAQIDKWVIKHTFKWLAANPQHLQQLNTCNINLSGHSLADNDLKREVVQCFDEYRIPHDKICFEITESMAIVKLDETLRFINTFTKLGCTFALDDFGSGFSSYSYLKHLPVDCVKIDGSFIKDMLLDPVDMAMVCSIKDVAKAMSMRTVAEFVESKDIMIELGKIGVDFAQGFGIAKPAPLTDFKPCKTID</sequence>
<feature type="transmembrane region" description="Helical" evidence="1">
    <location>
        <begin position="165"/>
        <end position="186"/>
    </location>
</feature>
<feature type="transmembrane region" description="Helical" evidence="1">
    <location>
        <begin position="281"/>
        <end position="301"/>
    </location>
</feature>
<dbReference type="InterPro" id="IPR035919">
    <property type="entry name" value="EAL_sf"/>
</dbReference>
<dbReference type="InterPro" id="IPR000160">
    <property type="entry name" value="GGDEF_dom"/>
</dbReference>
<feature type="transmembrane region" description="Helical" evidence="1">
    <location>
        <begin position="255"/>
        <end position="275"/>
    </location>
</feature>
<dbReference type="Gene3D" id="3.30.70.270">
    <property type="match status" value="1"/>
</dbReference>
<dbReference type="Proteomes" id="UP001500359">
    <property type="component" value="Unassembled WGS sequence"/>
</dbReference>
<evidence type="ECO:0000259" key="3">
    <source>
        <dbReference type="PROSITE" id="PS50883"/>
    </source>
</evidence>
<dbReference type="SUPFAM" id="SSF55073">
    <property type="entry name" value="Nucleotide cyclase"/>
    <property type="match status" value="1"/>
</dbReference>
<feature type="transmembrane region" description="Helical" evidence="1">
    <location>
        <begin position="223"/>
        <end position="243"/>
    </location>
</feature>
<proteinExistence type="predicted"/>
<evidence type="ECO:0000259" key="4">
    <source>
        <dbReference type="PROSITE" id="PS50887"/>
    </source>
</evidence>
<feature type="transmembrane region" description="Helical" evidence="1">
    <location>
        <begin position="313"/>
        <end position="333"/>
    </location>
</feature>
<feature type="transmembrane region" description="Helical" evidence="1">
    <location>
        <begin position="198"/>
        <end position="217"/>
    </location>
</feature>
<evidence type="ECO:0000259" key="2">
    <source>
        <dbReference type="PROSITE" id="PS50113"/>
    </source>
</evidence>
<dbReference type="NCBIfam" id="TIGR00254">
    <property type="entry name" value="GGDEF"/>
    <property type="match status" value="1"/>
</dbReference>
<dbReference type="PROSITE" id="PS50113">
    <property type="entry name" value="PAC"/>
    <property type="match status" value="1"/>
</dbReference>
<dbReference type="PANTHER" id="PTHR44757">
    <property type="entry name" value="DIGUANYLATE CYCLASE DGCP"/>
    <property type="match status" value="1"/>
</dbReference>
<evidence type="ECO:0000256" key="1">
    <source>
        <dbReference type="SAM" id="Phobius"/>
    </source>
</evidence>
<comment type="caution">
    <text evidence="5">The sequence shown here is derived from an EMBL/GenBank/DDBJ whole genome shotgun (WGS) entry which is preliminary data.</text>
</comment>
<dbReference type="EMBL" id="BAAAFD010000004">
    <property type="protein sequence ID" value="GAA0856369.1"/>
    <property type="molecule type" value="Genomic_DNA"/>
</dbReference>
<dbReference type="InterPro" id="IPR000700">
    <property type="entry name" value="PAS-assoc_C"/>
</dbReference>
<dbReference type="Pfam" id="PF07695">
    <property type="entry name" value="7TMR-DISM_7TM"/>
    <property type="match status" value="1"/>
</dbReference>
<dbReference type="InterPro" id="IPR035965">
    <property type="entry name" value="PAS-like_dom_sf"/>
</dbReference>
<dbReference type="PROSITE" id="PS50887">
    <property type="entry name" value="GGDEF"/>
    <property type="match status" value="1"/>
</dbReference>
<reference evidence="5 6" key="1">
    <citation type="journal article" date="2019" name="Int. J. Syst. Evol. Microbiol.">
        <title>The Global Catalogue of Microorganisms (GCM) 10K type strain sequencing project: providing services to taxonomists for standard genome sequencing and annotation.</title>
        <authorList>
            <consortium name="The Broad Institute Genomics Platform"/>
            <consortium name="The Broad Institute Genome Sequencing Center for Infectious Disease"/>
            <person name="Wu L."/>
            <person name="Ma J."/>
        </authorList>
    </citation>
    <scope>NUCLEOTIDE SEQUENCE [LARGE SCALE GENOMIC DNA]</scope>
    <source>
        <strain evidence="5 6">JCM 15896</strain>
    </source>
</reference>
<dbReference type="InterPro" id="IPR052155">
    <property type="entry name" value="Biofilm_reg_signaling"/>
</dbReference>
<dbReference type="NCBIfam" id="TIGR00229">
    <property type="entry name" value="sensory_box"/>
    <property type="match status" value="1"/>
</dbReference>
<keyword evidence="1" id="KW-1133">Transmembrane helix</keyword>
<name>A0ABN1LIX7_9ALTE</name>
<dbReference type="Gene3D" id="3.30.450.20">
    <property type="entry name" value="PAS domain"/>
    <property type="match status" value="1"/>
</dbReference>
<dbReference type="SMART" id="SM00052">
    <property type="entry name" value="EAL"/>
    <property type="match status" value="1"/>
</dbReference>